<evidence type="ECO:0008006" key="4">
    <source>
        <dbReference type="Google" id="ProtNLM"/>
    </source>
</evidence>
<protein>
    <recommendedName>
        <fullName evidence="4">NERD domain-containing protein</fullName>
    </recommendedName>
</protein>
<dbReference type="STRING" id="866895.HBHAL_3833"/>
<proteinExistence type="predicted"/>
<dbReference type="RefSeq" id="WP_014644066.1">
    <property type="nucleotide sequence ID" value="NC_017668.1"/>
</dbReference>
<dbReference type="KEGG" id="hhd:HBHAL_3833"/>
<dbReference type="PATRIC" id="fig|866895.3.peg.2858"/>
<dbReference type="AlphaFoldDB" id="I0JPV7"/>
<dbReference type="eggNOG" id="ENOG502ZBRG">
    <property type="taxonomic scope" value="Bacteria"/>
</dbReference>
<evidence type="ECO:0000313" key="2">
    <source>
        <dbReference type="EMBL" id="CCG46177.1"/>
    </source>
</evidence>
<name>I0JPV7_HALH3</name>
<sequence length="306" mass="36534">MAQLIKLQDYISRYEMDVFQYPRQFIELKKEKWSKTKEAYEQGRLEKKDEKEIEPEENPRQGLKRLFFRFKDKEKHEKERSIENETAPPETIQEVKQNFLDQLISFQLKWASTTLQEKSFLDRTYQKDEKLKFFLQRFPDTYFIMYHPVVKVRNATMESEIILIGPLGIEIIYYLYLPGAEKILPSSDHSWNALHKEGSSKVINPLLSLKRTETFVKSVLKTYGIDFPLRKVVLAPDLTFQSFQEPYDTDYVDKQRYEEWMYNKRNITSPLKHKQLKTSEALLKHCQTTSFKRPAWDTEGDSKEEG</sequence>
<evidence type="ECO:0000313" key="3">
    <source>
        <dbReference type="Proteomes" id="UP000007397"/>
    </source>
</evidence>
<gene>
    <name evidence="2" type="primary">ytlQ</name>
    <name evidence="2" type="ordered locus">HBHAL_3833</name>
</gene>
<dbReference type="EMBL" id="HE717023">
    <property type="protein sequence ID" value="CCG46177.1"/>
    <property type="molecule type" value="Genomic_DNA"/>
</dbReference>
<feature type="compositionally biased region" description="Basic and acidic residues" evidence="1">
    <location>
        <begin position="37"/>
        <end position="51"/>
    </location>
</feature>
<accession>I0JPV7</accession>
<dbReference type="HOGENOM" id="CLU_873697_0_0_9"/>
<reference evidence="2 3" key="1">
    <citation type="journal article" date="2013" name="Environ. Microbiol.">
        <title>Chloride and organic osmolytes: a hybrid strategy to cope with elevated salinities by the moderately halophilic, chloride-dependent bacterium Halobacillus halophilus.</title>
        <authorList>
            <person name="Saum S.H."/>
            <person name="Pfeiffer F."/>
            <person name="Palm P."/>
            <person name="Rampp M."/>
            <person name="Schuster S.C."/>
            <person name="Muller V."/>
            <person name="Oesterhelt D."/>
        </authorList>
    </citation>
    <scope>NUCLEOTIDE SEQUENCE [LARGE SCALE GENOMIC DNA]</scope>
    <source>
        <strain evidence="3">ATCC 35676 / DSM 2266 / JCM 20832 / KCTC 3685 / LMG 17431 / NBRC 102448 / NCIMB 2269</strain>
    </source>
</reference>
<keyword evidence="3" id="KW-1185">Reference proteome</keyword>
<feature type="region of interest" description="Disordered" evidence="1">
    <location>
        <begin position="37"/>
        <end position="58"/>
    </location>
</feature>
<dbReference type="Proteomes" id="UP000007397">
    <property type="component" value="Chromosome"/>
</dbReference>
<organism evidence="2 3">
    <name type="scientific">Halobacillus halophilus (strain ATCC 35676 / DSM 2266 / JCM 20832 / KCTC 3685 / LMG 17431 / NBRC 102448 / NCIMB 2269)</name>
    <name type="common">Sporosarcina halophila</name>
    <dbReference type="NCBI Taxonomy" id="866895"/>
    <lineage>
        <taxon>Bacteria</taxon>
        <taxon>Bacillati</taxon>
        <taxon>Bacillota</taxon>
        <taxon>Bacilli</taxon>
        <taxon>Bacillales</taxon>
        <taxon>Bacillaceae</taxon>
        <taxon>Halobacillus</taxon>
    </lineage>
</organism>
<evidence type="ECO:0000256" key="1">
    <source>
        <dbReference type="SAM" id="MobiDB-lite"/>
    </source>
</evidence>